<evidence type="ECO:0000313" key="9">
    <source>
        <dbReference type="EMBL" id="KAF2149339.1"/>
    </source>
</evidence>
<dbReference type="AlphaFoldDB" id="A0A9P4MGV3"/>
<dbReference type="PANTHER" id="PTHR13255:SF0">
    <property type="entry name" value="ATAXIN-10"/>
    <property type="match status" value="1"/>
</dbReference>
<dbReference type="Proteomes" id="UP000799439">
    <property type="component" value="Unassembled WGS sequence"/>
</dbReference>
<feature type="region of interest" description="Disordered" evidence="7">
    <location>
        <begin position="371"/>
        <end position="409"/>
    </location>
</feature>
<keyword evidence="2" id="KW-0132">Cell division</keyword>
<dbReference type="GO" id="GO:0005829">
    <property type="term" value="C:cytosol"/>
    <property type="evidence" value="ECO:0007669"/>
    <property type="project" value="TreeGrafter"/>
</dbReference>
<dbReference type="Pfam" id="PF09759">
    <property type="entry name" value="Atx10homo_assoc"/>
    <property type="match status" value="1"/>
</dbReference>
<reference evidence="9" key="1">
    <citation type="journal article" date="2020" name="Stud. Mycol.">
        <title>101 Dothideomycetes genomes: a test case for predicting lifestyles and emergence of pathogens.</title>
        <authorList>
            <person name="Haridas S."/>
            <person name="Albert R."/>
            <person name="Binder M."/>
            <person name="Bloem J."/>
            <person name="Labutti K."/>
            <person name="Salamov A."/>
            <person name="Andreopoulos B."/>
            <person name="Baker S."/>
            <person name="Barry K."/>
            <person name="Bills G."/>
            <person name="Bluhm B."/>
            <person name="Cannon C."/>
            <person name="Castanera R."/>
            <person name="Culley D."/>
            <person name="Daum C."/>
            <person name="Ezra D."/>
            <person name="Gonzalez J."/>
            <person name="Henrissat B."/>
            <person name="Kuo A."/>
            <person name="Liang C."/>
            <person name="Lipzen A."/>
            <person name="Lutzoni F."/>
            <person name="Magnuson J."/>
            <person name="Mondo S."/>
            <person name="Nolan M."/>
            <person name="Ohm R."/>
            <person name="Pangilinan J."/>
            <person name="Park H.-J."/>
            <person name="Ramirez L."/>
            <person name="Alfaro M."/>
            <person name="Sun H."/>
            <person name="Tritt A."/>
            <person name="Yoshinaga Y."/>
            <person name="Zwiers L.-H."/>
            <person name="Turgeon B."/>
            <person name="Goodwin S."/>
            <person name="Spatafora J."/>
            <person name="Crous P."/>
            <person name="Grigoriev I."/>
        </authorList>
    </citation>
    <scope>NUCLEOTIDE SEQUENCE</scope>
    <source>
        <strain evidence="9">CBS 260.36</strain>
    </source>
</reference>
<feature type="compositionally biased region" description="Basic and acidic residues" evidence="7">
    <location>
        <begin position="371"/>
        <end position="380"/>
    </location>
</feature>
<dbReference type="InterPro" id="IPR019156">
    <property type="entry name" value="Ataxin-10_domain"/>
</dbReference>
<proteinExistence type="inferred from homology"/>
<evidence type="ECO:0000256" key="1">
    <source>
        <dbReference type="ARBA" id="ARBA00008384"/>
    </source>
</evidence>
<feature type="domain" description="Ataxin-10" evidence="8">
    <location>
        <begin position="890"/>
        <end position="961"/>
    </location>
</feature>
<dbReference type="PANTHER" id="PTHR13255">
    <property type="entry name" value="ATAXIN-10"/>
    <property type="match status" value="1"/>
</dbReference>
<evidence type="ECO:0000256" key="6">
    <source>
        <dbReference type="ARBA" id="ARBA00044805"/>
    </source>
</evidence>
<comment type="similarity">
    <text evidence="1">Belongs to the ataxin-10 family.</text>
</comment>
<keyword evidence="10" id="KW-1185">Reference proteome</keyword>
<evidence type="ECO:0000256" key="2">
    <source>
        <dbReference type="ARBA" id="ARBA00022618"/>
    </source>
</evidence>
<evidence type="ECO:0000256" key="5">
    <source>
        <dbReference type="ARBA" id="ARBA00044801"/>
    </source>
</evidence>
<keyword evidence="3" id="KW-0131">Cell cycle</keyword>
<evidence type="ECO:0000256" key="3">
    <source>
        <dbReference type="ARBA" id="ARBA00023306"/>
    </source>
</evidence>
<evidence type="ECO:0000259" key="8">
    <source>
        <dbReference type="Pfam" id="PF09759"/>
    </source>
</evidence>
<dbReference type="InterPro" id="IPR011989">
    <property type="entry name" value="ARM-like"/>
</dbReference>
<dbReference type="SUPFAM" id="SSF48371">
    <property type="entry name" value="ARM repeat"/>
    <property type="match status" value="1"/>
</dbReference>
<dbReference type="InterPro" id="IPR051374">
    <property type="entry name" value="Ataxin-10/CTR86_families"/>
</dbReference>
<gene>
    <name evidence="9" type="ORF">K461DRAFT_296815</name>
</gene>
<feature type="compositionally biased region" description="Acidic residues" evidence="7">
    <location>
        <begin position="873"/>
        <end position="882"/>
    </location>
</feature>
<feature type="compositionally biased region" description="Acidic residues" evidence="7">
    <location>
        <begin position="496"/>
        <end position="512"/>
    </location>
</feature>
<dbReference type="Gene3D" id="1.25.10.10">
    <property type="entry name" value="Leucine-rich Repeat Variant"/>
    <property type="match status" value="1"/>
</dbReference>
<dbReference type="InterPro" id="IPR016024">
    <property type="entry name" value="ARM-type_fold"/>
</dbReference>
<sequence length="1116" mass="125910">MRPVKDLEGGTPLVAPPIMTTEDEELERDRKVYSTFIRMAFTPYAIHFKSPRYMKESTLERIDMTVLKKTLHLTRDKAYVRLAIGTSRPFWEELTQLFRTAVISVERRSFQQWDPSAVDYETTSSTLIASAYPGLWKDLDRINALVAIARNVLTVGEKVQDLCKECGFDEYMYKLINCCVRVTARGYDGDPSNGDEEKWGLTINAYKRVLITSLQFLNNFSARNERMKLLLWITLFDQPGALWMNTDEWLDEMFEASFPLGEFTAPESLPNPKLQATKETTNTFLIGPNSEKRVDWRSGPMPVASVNAGGTALVMASREFSLEGYTAFIEAEKEKMRHEPGRELTPDQLGRELGRRWMELSEAQRLEWKVEYGKSHADKKQRPKAKQGQNRKKRRPRNPNQAGDDDDDYECEKSFELLGPTPLPESIRVEAATEDNYKLQTSAEAARTILVEGKHDLIRRISAYAFPEKTSPDIPETPEDLSKVIEETAEGPPTEELSDSDSEEEESDEDDEYHGSTEDGRGLLTDVPLILGPSEIEILPNMIMSGLIPQPTPNITSEQLSRMLDMYGTRCHLLLAHENGRNLLRELLIFVAAWDLREEELYFKFMVRIMEALLLNELLPFAYHSFREYEEQDLDPYGMLILSSHSKSRSKDIISPAQAVMMKLLTSVFRSHAENSKNHMLATGVLQEPSPVEVHLVKFLFTEFREHIVPSTCALIFLQGKIHEDMAPPEDFPLNLWDMERMYEGVYQYLEFFAVLTEEAFWKDIMAKWEVASELVTMLKELEDSIPKLSDDGKRELPESFWKAAEALYPDKAQAWKAQQALKVEQAKNGHSQNVFKGTQIKPPEIPPLSIPGVGGNSHAATPAGDAEAQAPFDEDSQEEPSDFEWRNLKKLTVLVLSSLIWKNKTVQDQVRNFGGLEALVGCCRHDEHNPYIREHAIMCLRFAVEGNPENAARIRQMAETYHQQLANVKSGTIPPSNLTAVEVPREVLDTQGYETFMDGKGQVGLRRKEIHHITASAQMTGSSSAVLQAAAAQAIQGAIAGTGLKGATPKMTKMAVERAAELMQNALRELPLPESFGKDDKGIIERLNKVALEHADLIASSTLAGPSKGKAGKKK</sequence>
<comment type="function">
    <text evidence="4">May play a role in the regulation of cytokinesis.</text>
</comment>
<feature type="compositionally biased region" description="Basic residues" evidence="7">
    <location>
        <begin position="381"/>
        <end position="397"/>
    </location>
</feature>
<evidence type="ECO:0000313" key="10">
    <source>
        <dbReference type="Proteomes" id="UP000799439"/>
    </source>
</evidence>
<organism evidence="9 10">
    <name type="scientific">Myriangium duriaei CBS 260.36</name>
    <dbReference type="NCBI Taxonomy" id="1168546"/>
    <lineage>
        <taxon>Eukaryota</taxon>
        <taxon>Fungi</taxon>
        <taxon>Dikarya</taxon>
        <taxon>Ascomycota</taxon>
        <taxon>Pezizomycotina</taxon>
        <taxon>Dothideomycetes</taxon>
        <taxon>Dothideomycetidae</taxon>
        <taxon>Myriangiales</taxon>
        <taxon>Myriangiaceae</taxon>
        <taxon>Myriangium</taxon>
    </lineage>
</organism>
<protein>
    <recommendedName>
        <fullName evidence="5">Ataxin-10 homolog</fullName>
    </recommendedName>
    <alternativeName>
        <fullName evidence="6">Copper transport protein 86</fullName>
    </alternativeName>
</protein>
<feature type="region of interest" description="Disordered" evidence="7">
    <location>
        <begin position="846"/>
        <end position="882"/>
    </location>
</feature>
<name>A0A9P4MGV3_9PEZI</name>
<evidence type="ECO:0000256" key="4">
    <source>
        <dbReference type="ARBA" id="ARBA00044746"/>
    </source>
</evidence>
<dbReference type="GO" id="GO:0051301">
    <property type="term" value="P:cell division"/>
    <property type="evidence" value="ECO:0007669"/>
    <property type="project" value="UniProtKB-KW"/>
</dbReference>
<dbReference type="EMBL" id="ML996091">
    <property type="protein sequence ID" value="KAF2149339.1"/>
    <property type="molecule type" value="Genomic_DNA"/>
</dbReference>
<feature type="region of interest" description="Disordered" evidence="7">
    <location>
        <begin position="488"/>
        <end position="521"/>
    </location>
</feature>
<comment type="caution">
    <text evidence="9">The sequence shown here is derived from an EMBL/GenBank/DDBJ whole genome shotgun (WGS) entry which is preliminary data.</text>
</comment>
<dbReference type="OrthoDB" id="379794at2759"/>
<accession>A0A9P4MGV3</accession>
<evidence type="ECO:0000256" key="7">
    <source>
        <dbReference type="SAM" id="MobiDB-lite"/>
    </source>
</evidence>